<sequence>MHRPLLLLNTTIWSLDHLPTLGHEVSMSEGSPRRHQFDLYGSNPGVFSGLSCSEVLLTTARSDLWSTVAIHVITMVPSGSLSRFYMAWFLMHNSPAWPGG</sequence>
<reference evidence="1 2" key="1">
    <citation type="submission" date="2019-04" db="EMBL/GenBank/DDBJ databases">
        <title>Friends and foes A comparative genomics studyof 23 Aspergillus species from section Flavi.</title>
        <authorList>
            <consortium name="DOE Joint Genome Institute"/>
            <person name="Kjaerbolling I."/>
            <person name="Vesth T."/>
            <person name="Frisvad J.C."/>
            <person name="Nybo J.L."/>
            <person name="Theobald S."/>
            <person name="Kildgaard S."/>
            <person name="Isbrandt T."/>
            <person name="Kuo A."/>
            <person name="Sato A."/>
            <person name="Lyhne E.K."/>
            <person name="Kogle M.E."/>
            <person name="Wiebenga A."/>
            <person name="Kun R.S."/>
            <person name="Lubbers R.J."/>
            <person name="Makela M.R."/>
            <person name="Barry K."/>
            <person name="Chovatia M."/>
            <person name="Clum A."/>
            <person name="Daum C."/>
            <person name="Haridas S."/>
            <person name="He G."/>
            <person name="LaButti K."/>
            <person name="Lipzen A."/>
            <person name="Mondo S."/>
            <person name="Riley R."/>
            <person name="Salamov A."/>
            <person name="Simmons B.A."/>
            <person name="Magnuson J.K."/>
            <person name="Henrissat B."/>
            <person name="Mortensen U.H."/>
            <person name="Larsen T.O."/>
            <person name="Devries R.P."/>
            <person name="Grigoriev I.V."/>
            <person name="Machida M."/>
            <person name="Baker S.E."/>
            <person name="Andersen M.R."/>
        </authorList>
    </citation>
    <scope>NUCLEOTIDE SEQUENCE [LARGE SCALE GENOMIC DNA]</scope>
    <source>
        <strain evidence="1 2">CBS 763.97</strain>
    </source>
</reference>
<organism evidence="1 2">
    <name type="scientific">Aspergillus caelatus</name>
    <dbReference type="NCBI Taxonomy" id="61420"/>
    <lineage>
        <taxon>Eukaryota</taxon>
        <taxon>Fungi</taxon>
        <taxon>Dikarya</taxon>
        <taxon>Ascomycota</taxon>
        <taxon>Pezizomycotina</taxon>
        <taxon>Eurotiomycetes</taxon>
        <taxon>Eurotiomycetidae</taxon>
        <taxon>Eurotiales</taxon>
        <taxon>Aspergillaceae</taxon>
        <taxon>Aspergillus</taxon>
        <taxon>Aspergillus subgen. Circumdati</taxon>
    </lineage>
</organism>
<gene>
    <name evidence="1" type="ORF">BDV27DRAFT_74647</name>
</gene>
<proteinExistence type="predicted"/>
<name>A0A5N7ABS6_9EURO</name>
<dbReference type="AlphaFoldDB" id="A0A5N7ABS6"/>
<accession>A0A5N7ABS6</accession>
<dbReference type="RefSeq" id="XP_031930428.1">
    <property type="nucleotide sequence ID" value="XM_032077471.1"/>
</dbReference>
<evidence type="ECO:0000313" key="1">
    <source>
        <dbReference type="EMBL" id="KAE8367347.1"/>
    </source>
</evidence>
<dbReference type="GeneID" id="43661917"/>
<evidence type="ECO:0000313" key="2">
    <source>
        <dbReference type="Proteomes" id="UP000326268"/>
    </source>
</evidence>
<protein>
    <submittedName>
        <fullName evidence="1">Uncharacterized protein</fullName>
    </submittedName>
</protein>
<dbReference type="Proteomes" id="UP000326268">
    <property type="component" value="Unassembled WGS sequence"/>
</dbReference>
<dbReference type="EMBL" id="ML737599">
    <property type="protein sequence ID" value="KAE8367347.1"/>
    <property type="molecule type" value="Genomic_DNA"/>
</dbReference>
<keyword evidence="2" id="KW-1185">Reference proteome</keyword>